<dbReference type="Pfam" id="PF19054">
    <property type="entry name" value="DUF5753"/>
    <property type="match status" value="1"/>
</dbReference>
<proteinExistence type="predicted"/>
<dbReference type="PROSITE" id="PS50943">
    <property type="entry name" value="HTH_CROC1"/>
    <property type="match status" value="1"/>
</dbReference>
<gene>
    <name evidence="2" type="ORF">Athai_05060</name>
</gene>
<dbReference type="KEGG" id="atl:Athai_05060"/>
<dbReference type="SMART" id="SM00530">
    <property type="entry name" value="HTH_XRE"/>
    <property type="match status" value="1"/>
</dbReference>
<dbReference type="Gene3D" id="1.10.260.40">
    <property type="entry name" value="lambda repressor-like DNA-binding domains"/>
    <property type="match status" value="1"/>
</dbReference>
<keyword evidence="3" id="KW-1185">Reference proteome</keyword>
<dbReference type="EMBL" id="AP023355">
    <property type="protein sequence ID" value="BCJ33003.1"/>
    <property type="molecule type" value="Genomic_DNA"/>
</dbReference>
<reference evidence="2 3" key="1">
    <citation type="submission" date="2020-08" db="EMBL/GenBank/DDBJ databases">
        <title>Whole genome shotgun sequence of Actinocatenispora thailandica NBRC 105041.</title>
        <authorList>
            <person name="Komaki H."/>
            <person name="Tamura T."/>
        </authorList>
    </citation>
    <scope>NUCLEOTIDE SEQUENCE [LARGE SCALE GENOMIC DNA]</scope>
    <source>
        <strain evidence="2 3">NBRC 105041</strain>
    </source>
</reference>
<dbReference type="Pfam" id="PF13560">
    <property type="entry name" value="HTH_31"/>
    <property type="match status" value="1"/>
</dbReference>
<protein>
    <submittedName>
        <fullName evidence="2">Transcriptional regulator</fullName>
    </submittedName>
</protein>
<dbReference type="InterPro" id="IPR001387">
    <property type="entry name" value="Cro/C1-type_HTH"/>
</dbReference>
<dbReference type="RefSeq" id="WP_203959965.1">
    <property type="nucleotide sequence ID" value="NZ_AP023355.1"/>
</dbReference>
<dbReference type="InterPro" id="IPR010982">
    <property type="entry name" value="Lambda_DNA-bd_dom_sf"/>
</dbReference>
<sequence length="297" mass="33419">MPAGQRPLIRRRLRTELRQERERAGKSQAEVARKMDWSLSKIIRLEAGQVGVSTNDLKALLDLYDVQDQDRRSFFVELARASRQQSAWWSAFRDVASSPDYLDYLGYETDAARILGYFPAMVPALLQTEEYAREIVSIGGIQQLDEDTVDRLVELRMQRKEHVLDRKDPPTFVAVLDEAVLHHTVGGGEVMSDQLASVAEVAALSTIEIRVVPFSSGAHPGLSGPFQIFEFSDPADAPILQSDTAFRSVMLREERDLIREYTEGFDRLLDFALSERESVAMIQGVADRVLGDDTESN</sequence>
<name>A0A7R7HUU2_9ACTN</name>
<evidence type="ECO:0000313" key="3">
    <source>
        <dbReference type="Proteomes" id="UP000611640"/>
    </source>
</evidence>
<evidence type="ECO:0000313" key="2">
    <source>
        <dbReference type="EMBL" id="BCJ33003.1"/>
    </source>
</evidence>
<organism evidence="2 3">
    <name type="scientific">Actinocatenispora thailandica</name>
    <dbReference type="NCBI Taxonomy" id="227318"/>
    <lineage>
        <taxon>Bacteria</taxon>
        <taxon>Bacillati</taxon>
        <taxon>Actinomycetota</taxon>
        <taxon>Actinomycetes</taxon>
        <taxon>Micromonosporales</taxon>
        <taxon>Micromonosporaceae</taxon>
        <taxon>Actinocatenispora</taxon>
    </lineage>
</organism>
<evidence type="ECO:0000259" key="1">
    <source>
        <dbReference type="PROSITE" id="PS50943"/>
    </source>
</evidence>
<accession>A0A7R7HUU2</accession>
<dbReference type="CDD" id="cd00093">
    <property type="entry name" value="HTH_XRE"/>
    <property type="match status" value="1"/>
</dbReference>
<feature type="domain" description="HTH cro/C1-type" evidence="1">
    <location>
        <begin position="17"/>
        <end position="72"/>
    </location>
</feature>
<dbReference type="InterPro" id="IPR043917">
    <property type="entry name" value="DUF5753"/>
</dbReference>
<dbReference type="SUPFAM" id="SSF47413">
    <property type="entry name" value="lambda repressor-like DNA-binding domains"/>
    <property type="match status" value="1"/>
</dbReference>
<dbReference type="AlphaFoldDB" id="A0A7R7HUU2"/>
<dbReference type="GO" id="GO:0003677">
    <property type="term" value="F:DNA binding"/>
    <property type="evidence" value="ECO:0007669"/>
    <property type="project" value="InterPro"/>
</dbReference>
<dbReference type="Proteomes" id="UP000611640">
    <property type="component" value="Chromosome"/>
</dbReference>